<protein>
    <submittedName>
        <fullName evidence="2">Uncharacterized protein</fullName>
    </submittedName>
</protein>
<dbReference type="Proteomes" id="UP000288168">
    <property type="component" value="Unassembled WGS sequence"/>
</dbReference>
<accession>A0A428PS42</accession>
<feature type="compositionally biased region" description="Low complexity" evidence="1">
    <location>
        <begin position="14"/>
        <end position="27"/>
    </location>
</feature>
<evidence type="ECO:0000256" key="1">
    <source>
        <dbReference type="SAM" id="MobiDB-lite"/>
    </source>
</evidence>
<keyword evidence="3" id="KW-1185">Reference proteome</keyword>
<dbReference type="OrthoDB" id="10336346at2759"/>
<feature type="region of interest" description="Disordered" evidence="1">
    <location>
        <begin position="134"/>
        <end position="156"/>
    </location>
</feature>
<reference evidence="2 3" key="1">
    <citation type="submission" date="2017-06" db="EMBL/GenBank/DDBJ databases">
        <title>Comparative genomic analysis of Ambrosia Fusariam Clade fungi.</title>
        <authorList>
            <person name="Stajich J.E."/>
            <person name="Carrillo J."/>
            <person name="Kijimoto T."/>
            <person name="Eskalen A."/>
            <person name="O'Donnell K."/>
            <person name="Kasson M."/>
        </authorList>
    </citation>
    <scope>NUCLEOTIDE SEQUENCE [LARGE SCALE GENOMIC DNA]</scope>
    <source>
        <strain evidence="2 3">NRRL62584</strain>
    </source>
</reference>
<feature type="region of interest" description="Disordered" evidence="1">
    <location>
        <begin position="1"/>
        <end position="28"/>
    </location>
</feature>
<feature type="region of interest" description="Disordered" evidence="1">
    <location>
        <begin position="168"/>
        <end position="188"/>
    </location>
</feature>
<dbReference type="EMBL" id="NKCI01000099">
    <property type="protein sequence ID" value="RSL55716.1"/>
    <property type="molecule type" value="Genomic_DNA"/>
</dbReference>
<feature type="compositionally biased region" description="Polar residues" evidence="1">
    <location>
        <begin position="136"/>
        <end position="156"/>
    </location>
</feature>
<sequence>MSGQGPTRPQFGLTTASSRSRSASAPPTILPRNGLVFESIRNDLGQSVATGFRNVQGGTNENVMAASNALGNDAIVFQGSEHTVRAALDRAIELASVTSDAQIAGFLFVAKPSMMAKSPDELQELNLIRLRLPTDPATSSGPSVQRTNPIPTTTISLPPAFLNQVARNTVTRWPQVKEPEKPDENDED</sequence>
<name>A0A428PS42_9HYPO</name>
<evidence type="ECO:0000313" key="3">
    <source>
        <dbReference type="Proteomes" id="UP000288168"/>
    </source>
</evidence>
<proteinExistence type="predicted"/>
<evidence type="ECO:0000313" key="2">
    <source>
        <dbReference type="EMBL" id="RSL55716.1"/>
    </source>
</evidence>
<gene>
    <name evidence="2" type="ORF">CEP54_009266</name>
</gene>
<dbReference type="AlphaFoldDB" id="A0A428PS42"/>
<comment type="caution">
    <text evidence="2">The sequence shown here is derived from an EMBL/GenBank/DDBJ whole genome shotgun (WGS) entry which is preliminary data.</text>
</comment>
<organism evidence="2 3">
    <name type="scientific">Fusarium duplospermum</name>
    <dbReference type="NCBI Taxonomy" id="1325734"/>
    <lineage>
        <taxon>Eukaryota</taxon>
        <taxon>Fungi</taxon>
        <taxon>Dikarya</taxon>
        <taxon>Ascomycota</taxon>
        <taxon>Pezizomycotina</taxon>
        <taxon>Sordariomycetes</taxon>
        <taxon>Hypocreomycetidae</taxon>
        <taxon>Hypocreales</taxon>
        <taxon>Nectriaceae</taxon>
        <taxon>Fusarium</taxon>
        <taxon>Fusarium solani species complex</taxon>
    </lineage>
</organism>